<organism evidence="2">
    <name type="scientific">Arundo donax</name>
    <name type="common">Giant reed</name>
    <name type="synonym">Donax arundinaceus</name>
    <dbReference type="NCBI Taxonomy" id="35708"/>
    <lineage>
        <taxon>Eukaryota</taxon>
        <taxon>Viridiplantae</taxon>
        <taxon>Streptophyta</taxon>
        <taxon>Embryophyta</taxon>
        <taxon>Tracheophyta</taxon>
        <taxon>Spermatophyta</taxon>
        <taxon>Magnoliopsida</taxon>
        <taxon>Liliopsida</taxon>
        <taxon>Poales</taxon>
        <taxon>Poaceae</taxon>
        <taxon>PACMAD clade</taxon>
        <taxon>Arundinoideae</taxon>
        <taxon>Arundineae</taxon>
        <taxon>Arundo</taxon>
    </lineage>
</organism>
<feature type="region of interest" description="Disordered" evidence="1">
    <location>
        <begin position="1"/>
        <end position="23"/>
    </location>
</feature>
<name>A0A0A9DEJ6_ARUDO</name>
<reference evidence="2" key="2">
    <citation type="journal article" date="2015" name="Data Brief">
        <title>Shoot transcriptome of the giant reed, Arundo donax.</title>
        <authorList>
            <person name="Barrero R.A."/>
            <person name="Guerrero F.D."/>
            <person name="Moolhuijzen P."/>
            <person name="Goolsby J.A."/>
            <person name="Tidwell J."/>
            <person name="Bellgard S.E."/>
            <person name="Bellgard M.I."/>
        </authorList>
    </citation>
    <scope>NUCLEOTIDE SEQUENCE</scope>
    <source>
        <tissue evidence="2">Shoot tissue taken approximately 20 cm above the soil surface</tissue>
    </source>
</reference>
<dbReference type="EMBL" id="GBRH01211644">
    <property type="protein sequence ID" value="JAD86251.1"/>
    <property type="molecule type" value="Transcribed_RNA"/>
</dbReference>
<feature type="compositionally biased region" description="Polar residues" evidence="1">
    <location>
        <begin position="1"/>
        <end position="21"/>
    </location>
</feature>
<protein>
    <submittedName>
        <fullName evidence="2">Uncharacterized protein</fullName>
    </submittedName>
</protein>
<proteinExistence type="predicted"/>
<accession>A0A0A9DEJ6</accession>
<evidence type="ECO:0000313" key="2">
    <source>
        <dbReference type="EMBL" id="JAD86251.1"/>
    </source>
</evidence>
<evidence type="ECO:0000256" key="1">
    <source>
        <dbReference type="SAM" id="MobiDB-lite"/>
    </source>
</evidence>
<reference evidence="2" key="1">
    <citation type="submission" date="2014-09" db="EMBL/GenBank/DDBJ databases">
        <authorList>
            <person name="Magalhaes I.L.F."/>
            <person name="Oliveira U."/>
            <person name="Santos F.R."/>
            <person name="Vidigal T.H.D.A."/>
            <person name="Brescovit A.D."/>
            <person name="Santos A.J."/>
        </authorList>
    </citation>
    <scope>NUCLEOTIDE SEQUENCE</scope>
    <source>
        <tissue evidence="2">Shoot tissue taken approximately 20 cm above the soil surface</tissue>
    </source>
</reference>
<dbReference type="AlphaFoldDB" id="A0A0A9DEJ6"/>
<sequence>MATSKPANPHNLANSVQQQSPVIHPIQHAKAVAENF</sequence>